<evidence type="ECO:0000256" key="7">
    <source>
        <dbReference type="PIRSR" id="PIRSR600175-1"/>
    </source>
</evidence>
<keyword evidence="4" id="KW-0769">Symport</keyword>
<feature type="binding site" evidence="7">
    <location>
        <position position="84"/>
    </location>
    <ligand>
        <name>Na(+)</name>
        <dbReference type="ChEBI" id="CHEBI:29101"/>
        <label>1</label>
    </ligand>
</feature>
<reference evidence="10" key="1">
    <citation type="submission" date="2014-07" db="EMBL/GenBank/DDBJ databases">
        <authorList>
            <person name="Martin A.A"/>
            <person name="De Silva N."/>
        </authorList>
    </citation>
    <scope>NUCLEOTIDE SEQUENCE</scope>
</reference>
<feature type="binding site" evidence="7">
    <location>
        <position position="88"/>
    </location>
    <ligand>
        <name>Na(+)</name>
        <dbReference type="ChEBI" id="CHEBI:29101"/>
        <label>1</label>
    </ligand>
</feature>
<feature type="transmembrane region" description="Helical" evidence="9">
    <location>
        <begin position="569"/>
        <end position="589"/>
    </location>
</feature>
<feature type="transmembrane region" description="Helical" evidence="9">
    <location>
        <begin position="489"/>
        <end position="509"/>
    </location>
</feature>
<dbReference type="WBParaSite" id="SVE_1932800.1">
    <property type="protein sequence ID" value="SVE_1932800.1"/>
    <property type="gene ID" value="SVE_1932800"/>
</dbReference>
<dbReference type="AlphaFoldDB" id="A0A0K0G3M1"/>
<feature type="transmembrane region" description="Helical" evidence="9">
    <location>
        <begin position="73"/>
        <end position="90"/>
    </location>
</feature>
<evidence type="ECO:0000256" key="9">
    <source>
        <dbReference type="SAM" id="Phobius"/>
    </source>
</evidence>
<dbReference type="GO" id="GO:0043005">
    <property type="term" value="C:neuron projection"/>
    <property type="evidence" value="ECO:0007669"/>
    <property type="project" value="TreeGrafter"/>
</dbReference>
<feature type="transmembrane region" description="Helical" evidence="9">
    <location>
        <begin position="388"/>
        <end position="413"/>
    </location>
</feature>
<dbReference type="Pfam" id="PF00209">
    <property type="entry name" value="SNF"/>
    <property type="match status" value="1"/>
</dbReference>
<dbReference type="PANTHER" id="PTHR11616:SF326">
    <property type="entry name" value="SODIUM-DEPENDENT TRANSPORTER SNF-5"/>
    <property type="match status" value="1"/>
</dbReference>
<evidence type="ECO:0000256" key="8">
    <source>
        <dbReference type="PIRSR" id="PIRSR600175-2"/>
    </source>
</evidence>
<dbReference type="GO" id="GO:0005886">
    <property type="term" value="C:plasma membrane"/>
    <property type="evidence" value="ECO:0007669"/>
    <property type="project" value="TreeGrafter"/>
</dbReference>
<dbReference type="InterPro" id="IPR037272">
    <property type="entry name" value="SNS_sf"/>
</dbReference>
<dbReference type="PRINTS" id="PR00176">
    <property type="entry name" value="NANEUSMPORT"/>
</dbReference>
<evidence type="ECO:0000256" key="6">
    <source>
        <dbReference type="ARBA" id="ARBA00023136"/>
    </source>
</evidence>
<feature type="transmembrane region" description="Helical" evidence="9">
    <location>
        <begin position="278"/>
        <end position="299"/>
    </location>
</feature>
<keyword evidence="2" id="KW-0813">Transport</keyword>
<evidence type="ECO:0000256" key="5">
    <source>
        <dbReference type="ARBA" id="ARBA00022989"/>
    </source>
</evidence>
<dbReference type="GO" id="GO:0046872">
    <property type="term" value="F:metal ion binding"/>
    <property type="evidence" value="ECO:0007669"/>
    <property type="project" value="UniProtKB-KW"/>
</dbReference>
<keyword evidence="7" id="KW-0915">Sodium</keyword>
<dbReference type="PANTHER" id="PTHR11616">
    <property type="entry name" value="SODIUM/CHLORIDE DEPENDENT TRANSPORTER"/>
    <property type="match status" value="1"/>
</dbReference>
<keyword evidence="5 9" id="KW-1133">Transmembrane helix</keyword>
<evidence type="ECO:0000313" key="10">
    <source>
        <dbReference type="Proteomes" id="UP000035680"/>
    </source>
</evidence>
<dbReference type="InterPro" id="IPR000175">
    <property type="entry name" value="Na/ntran_symport"/>
</dbReference>
<feature type="transmembrane region" description="Helical" evidence="9">
    <location>
        <begin position="609"/>
        <end position="635"/>
    </location>
</feature>
<feature type="transmembrane region" description="Helical" evidence="9">
    <location>
        <begin position="147"/>
        <end position="175"/>
    </location>
</feature>
<feature type="transmembrane region" description="Helical" evidence="9">
    <location>
        <begin position="521"/>
        <end position="542"/>
    </location>
</feature>
<evidence type="ECO:0000256" key="2">
    <source>
        <dbReference type="ARBA" id="ARBA00022448"/>
    </source>
</evidence>
<sequence>MFLSLFPFVVGSFLQSYLKGEMSSSNSKYSIEKKKKKSSTSKVSDVQAPEIIVEKNKIEGDVSEHRGEWNSKLQFILTCVGFAVGLGNIWRFPSVAYENGGAAFLIPYLTCSLVFGFPILFLEMALGQLTQSGPAIAYSKIVPVMKGIGWGMICCSTFMAFFYAVIISWILIYIFKLITGGFNDIVTCNNSWNTIFCSSLVEELKCKNESLPDISYIFFNNTCLEVPQNMSSTDFRGIIYTEHNLNSSRILSAAEEYFYRGMLHQENDFINNIYKPNWAILASYTIVYILIFLIVWKGVKIIGRMSLITSTVPYLIILIFFIYGLTLDGSSIGIRYYLLQPDFSKILNFKTWKAAATQLCFSLSVGIGGILSLSSYNDKSHNIFKDTLLIVFADGFMSIFGGVTVFSILGFMAKQLGKDISEVVKSGTSLAFIAYPEAASLTKFPTIFSLLFFIMLFLLGISTQVCIASNLSTGLYDQFMGLRKYKNKLTFTAVFLIYLGGFLMTFKSGKFLFEIFNQFSASFNLLGLIGLECLTVVYIYGIKNFQRDVRDMLGEPSNWFAKIFGPSGYYFAFCLMIIAPILTLVLSIFEIVSTITTPLVYGSGDYQIVIPPALTILGWVIGILPLLIVLISAIVDIVRRKKAGKDILGSIRASKRHHSVHLYEPSYVVQKIHEMMKK</sequence>
<dbReference type="Proteomes" id="UP000035680">
    <property type="component" value="Unassembled WGS sequence"/>
</dbReference>
<keyword evidence="3 9" id="KW-0812">Transmembrane</keyword>
<dbReference type="GO" id="GO:0005332">
    <property type="term" value="F:gamma-aminobutyric acid:sodium:chloride symporter activity"/>
    <property type="evidence" value="ECO:0007669"/>
    <property type="project" value="TreeGrafter"/>
</dbReference>
<feature type="transmembrane region" description="Helical" evidence="9">
    <location>
        <begin position="354"/>
        <end position="376"/>
    </location>
</feature>
<keyword evidence="10" id="KW-1185">Reference proteome</keyword>
<dbReference type="PROSITE" id="PS50267">
    <property type="entry name" value="NA_NEUROTRAN_SYMP_3"/>
    <property type="match status" value="1"/>
</dbReference>
<protein>
    <submittedName>
        <fullName evidence="11">Sodium-dependent dopamine transporter (inferred by orthology to a human protein)</fullName>
    </submittedName>
</protein>
<evidence type="ECO:0000256" key="3">
    <source>
        <dbReference type="ARBA" id="ARBA00022692"/>
    </source>
</evidence>
<comment type="subcellular location">
    <subcellularLocation>
        <location evidence="1">Membrane</location>
        <topology evidence="1">Multi-pass membrane protein</topology>
    </subcellularLocation>
</comment>
<reference evidence="11" key="2">
    <citation type="submission" date="2015-08" db="UniProtKB">
        <authorList>
            <consortium name="WormBaseParasite"/>
        </authorList>
    </citation>
    <scope>IDENTIFICATION</scope>
</reference>
<dbReference type="SUPFAM" id="SSF161070">
    <property type="entry name" value="SNF-like"/>
    <property type="match status" value="1"/>
</dbReference>
<keyword evidence="6 9" id="KW-0472">Membrane</keyword>
<keyword evidence="8" id="KW-1015">Disulfide bond</keyword>
<name>A0A0K0G3M1_STRVS</name>
<evidence type="ECO:0000256" key="4">
    <source>
        <dbReference type="ARBA" id="ARBA00022847"/>
    </source>
</evidence>
<evidence type="ECO:0000313" key="11">
    <source>
        <dbReference type="WBParaSite" id="SVE_1932800.1"/>
    </source>
</evidence>
<feature type="disulfide bond" evidence="8">
    <location>
        <begin position="188"/>
        <end position="197"/>
    </location>
</feature>
<feature type="transmembrane region" description="Helical" evidence="9">
    <location>
        <begin position="102"/>
        <end position="126"/>
    </location>
</feature>
<evidence type="ECO:0000256" key="1">
    <source>
        <dbReference type="ARBA" id="ARBA00004141"/>
    </source>
</evidence>
<feature type="binding site" evidence="7">
    <location>
        <position position="459"/>
    </location>
    <ligand>
        <name>Na(+)</name>
        <dbReference type="ChEBI" id="CHEBI:29101"/>
        <label>1</label>
    </ligand>
</feature>
<keyword evidence="7" id="KW-0479">Metal-binding</keyword>
<feature type="transmembrane region" description="Helical" evidence="9">
    <location>
        <begin position="311"/>
        <end position="334"/>
    </location>
</feature>
<feature type="binding site" evidence="7">
    <location>
        <position position="362"/>
    </location>
    <ligand>
        <name>Na(+)</name>
        <dbReference type="ChEBI" id="CHEBI:29101"/>
        <label>1</label>
    </ligand>
</feature>
<proteinExistence type="predicted"/>
<dbReference type="STRING" id="75913.A0A0K0G3M1"/>
<accession>A0A0K0G3M1</accession>
<organism evidence="10 11">
    <name type="scientific">Strongyloides venezuelensis</name>
    <name type="common">Threadworm</name>
    <dbReference type="NCBI Taxonomy" id="75913"/>
    <lineage>
        <taxon>Eukaryota</taxon>
        <taxon>Metazoa</taxon>
        <taxon>Ecdysozoa</taxon>
        <taxon>Nematoda</taxon>
        <taxon>Chromadorea</taxon>
        <taxon>Rhabditida</taxon>
        <taxon>Tylenchina</taxon>
        <taxon>Panagrolaimomorpha</taxon>
        <taxon>Strongyloidoidea</taxon>
        <taxon>Strongyloididae</taxon>
        <taxon>Strongyloides</taxon>
    </lineage>
</organism>
<feature type="binding site" evidence="7">
    <location>
        <position position="83"/>
    </location>
    <ligand>
        <name>Na(+)</name>
        <dbReference type="ChEBI" id="CHEBI:29101"/>
        <label>1</label>
    </ligand>
</feature>
<feature type="binding site" evidence="7">
    <location>
        <position position="81"/>
    </location>
    <ligand>
        <name>Na(+)</name>
        <dbReference type="ChEBI" id="CHEBI:29101"/>
        <label>1</label>
    </ligand>
</feature>
<feature type="transmembrane region" description="Helical" evidence="9">
    <location>
        <begin position="447"/>
        <end position="468"/>
    </location>
</feature>